<organism evidence="2">
    <name type="scientific">Accumulibacter regalis</name>
    <dbReference type="NCBI Taxonomy" id="522306"/>
    <lineage>
        <taxon>Bacteria</taxon>
        <taxon>Pseudomonadati</taxon>
        <taxon>Pseudomonadota</taxon>
        <taxon>Betaproteobacteria</taxon>
        <taxon>Candidatus Accumulibacter</taxon>
    </lineage>
</organism>
<accession>C7RMZ4</accession>
<name>C7RMZ4_ACCRE</name>
<keyword evidence="1" id="KW-0472">Membrane</keyword>
<gene>
    <name evidence="2" type="ordered locus">CAP2UW1_2065</name>
</gene>
<evidence type="ECO:0000313" key="2">
    <source>
        <dbReference type="EMBL" id="ACV35361.1"/>
    </source>
</evidence>
<feature type="transmembrane region" description="Helical" evidence="1">
    <location>
        <begin position="93"/>
        <end position="112"/>
    </location>
</feature>
<feature type="transmembrane region" description="Helical" evidence="1">
    <location>
        <begin position="31"/>
        <end position="50"/>
    </location>
</feature>
<keyword evidence="1" id="KW-1133">Transmembrane helix</keyword>
<feature type="transmembrane region" description="Helical" evidence="1">
    <location>
        <begin position="56"/>
        <end position="72"/>
    </location>
</feature>
<dbReference type="KEGG" id="app:CAP2UW1_2065"/>
<dbReference type="AlphaFoldDB" id="C7RMZ4"/>
<dbReference type="HOGENOM" id="CLU_1207680_0_0_4"/>
<reference evidence="2" key="2">
    <citation type="submission" date="2009-09" db="EMBL/GenBank/DDBJ databases">
        <title>Complete sequence of chromosome of Candidatus Accumulibacter phosphatis clade IIA str. UW-1.</title>
        <authorList>
            <consortium name="US DOE Joint Genome Institute"/>
            <person name="Martin H.G."/>
            <person name="Ivanova N."/>
            <person name="Kunin V."/>
            <person name="Warnecke F."/>
            <person name="Barry K."/>
            <person name="He S."/>
            <person name="Salamov A."/>
            <person name="Szeto E."/>
            <person name="Dalin E."/>
            <person name="Pangilinan J.L."/>
            <person name="Lapidus A."/>
            <person name="Lowry S."/>
            <person name="Kyrpides N.C."/>
            <person name="McMahon K.D."/>
            <person name="Hugenholtz P."/>
        </authorList>
    </citation>
    <scope>NUCLEOTIDE SEQUENCE [LARGE SCALE GENOMIC DNA]</scope>
    <source>
        <strain evidence="2">UW-1</strain>
    </source>
</reference>
<reference evidence="2" key="1">
    <citation type="submission" date="2009-08" db="EMBL/GenBank/DDBJ databases">
        <authorList>
            <consortium name="US DOE Joint Genome Institute"/>
            <person name="Lucas S."/>
            <person name="Copeland A."/>
            <person name="Lapidus A."/>
            <person name="Glavina del Rio T."/>
            <person name="Dalin E."/>
            <person name="Tice H."/>
            <person name="Bruce D."/>
            <person name="Barry K."/>
            <person name="Pitluck S."/>
            <person name="Lowry S."/>
            <person name="Larimer F."/>
            <person name="Land M."/>
            <person name="Hauser L."/>
            <person name="Kyrpides N."/>
            <person name="Ivanova N."/>
            <person name="McMahon K.D."/>
            <person name="Hugenholtz P."/>
        </authorList>
    </citation>
    <scope>NUCLEOTIDE SEQUENCE</scope>
    <source>
        <strain evidence="2">UW-1</strain>
    </source>
</reference>
<evidence type="ECO:0000256" key="1">
    <source>
        <dbReference type="SAM" id="Phobius"/>
    </source>
</evidence>
<dbReference type="EMBL" id="CP001715">
    <property type="protein sequence ID" value="ACV35361.1"/>
    <property type="molecule type" value="Genomic_DNA"/>
</dbReference>
<protein>
    <submittedName>
        <fullName evidence="2">Uncharacterized protein</fullName>
    </submittedName>
</protein>
<proteinExistence type="predicted"/>
<sequence length="229" mass="25346">MEMTPGADSARPAPPDVAAPTSLVWPQRLSVAWLLTWSGLALWTAHGLATSWPYELHPLLLVLVVAMSGVMFRAGDLLFMRRRRRRLAGWWRAGARLAAVPVGVAAGCFLFSELDALSMTRFEGETANWVHQLDTGTPVSCPADGRYPVDAALNAYLHASGAIRQGTLHHGDGRFVLELKGRSIDIDGSTLYYDSVTRKWNRFHNDNRERTGEFEARINTLAECRVSLS</sequence>
<keyword evidence="1" id="KW-0812">Transmembrane</keyword>